<dbReference type="Proteomes" id="UP000504615">
    <property type="component" value="Unplaced"/>
</dbReference>
<gene>
    <name evidence="2" type="primary">LOC105432474</name>
</gene>
<proteinExistence type="predicted"/>
<protein>
    <submittedName>
        <fullName evidence="2">Uncharacterized protein LOC105432474</fullName>
    </submittedName>
</protein>
<dbReference type="AlphaFoldDB" id="A0A8N1SBB2"/>
<sequence>MKLIRDKKLFREDFFKEMRTLFIYVAKKLCSDDRLPHWELLMDAYSEIMSQNSTSETEYLITNKLSQKELITENNELTSQENKLFFIDLKNYDSGNSMISNLQKKSPTSSKIFLTTKNSQTNTSGNAKIKSSNLNPSDVLNIIVKATYSMYANELRYFLIYEVFVKQIQLQIFHMPHTFRTARQIKLADSEKGLFHVKLRERLKKIASESIINDNDEQYNEEKTIDNTKEEKEEKMKDLDMEIPPTPQSSLMEDELLANNHRFILPLIEANEAAQIFEMHAGNI</sequence>
<dbReference type="RefSeq" id="XP_025075462.1">
    <property type="nucleotide sequence ID" value="XM_025219677.1"/>
</dbReference>
<evidence type="ECO:0000313" key="1">
    <source>
        <dbReference type="Proteomes" id="UP000504615"/>
    </source>
</evidence>
<name>A0A8N1SBB2_9HYME</name>
<organism evidence="1 2">
    <name type="scientific">Pogonomyrmex barbatus</name>
    <name type="common">red harvester ant</name>
    <dbReference type="NCBI Taxonomy" id="144034"/>
    <lineage>
        <taxon>Eukaryota</taxon>
        <taxon>Metazoa</taxon>
        <taxon>Ecdysozoa</taxon>
        <taxon>Arthropoda</taxon>
        <taxon>Hexapoda</taxon>
        <taxon>Insecta</taxon>
        <taxon>Pterygota</taxon>
        <taxon>Neoptera</taxon>
        <taxon>Endopterygota</taxon>
        <taxon>Hymenoptera</taxon>
        <taxon>Apocrita</taxon>
        <taxon>Aculeata</taxon>
        <taxon>Formicoidea</taxon>
        <taxon>Formicidae</taxon>
        <taxon>Myrmicinae</taxon>
        <taxon>Pogonomyrmex</taxon>
    </lineage>
</organism>
<reference evidence="2" key="1">
    <citation type="submission" date="2025-08" db="UniProtKB">
        <authorList>
            <consortium name="RefSeq"/>
        </authorList>
    </citation>
    <scope>IDENTIFICATION</scope>
</reference>
<accession>A0A8N1SBB2</accession>
<dbReference type="OrthoDB" id="7700790at2759"/>
<keyword evidence="1" id="KW-1185">Reference proteome</keyword>
<evidence type="ECO:0000313" key="2">
    <source>
        <dbReference type="RefSeq" id="XP_025075462.1"/>
    </source>
</evidence>
<dbReference type="GeneID" id="105432474"/>